<feature type="compositionally biased region" description="Gly residues" evidence="2">
    <location>
        <begin position="132"/>
        <end position="142"/>
    </location>
</feature>
<protein>
    <submittedName>
        <fullName evidence="3">Uncharacterized protein</fullName>
    </submittedName>
</protein>
<name>A0ABN9UB40_9DINO</name>
<keyword evidence="4" id="KW-1185">Reference proteome</keyword>
<evidence type="ECO:0000313" key="4">
    <source>
        <dbReference type="Proteomes" id="UP001189429"/>
    </source>
</evidence>
<gene>
    <name evidence="3" type="ORF">PCOR1329_LOCUS46476</name>
</gene>
<dbReference type="Gene3D" id="2.30.29.30">
    <property type="entry name" value="Pleckstrin-homology domain (PH domain)/Phosphotyrosine-binding domain (PTB)"/>
    <property type="match status" value="1"/>
</dbReference>
<feature type="region of interest" description="Disordered" evidence="2">
    <location>
        <begin position="124"/>
        <end position="209"/>
    </location>
</feature>
<accession>A0ABN9UB40</accession>
<proteinExistence type="predicted"/>
<feature type="coiled-coil region" evidence="1">
    <location>
        <begin position="432"/>
        <end position="475"/>
    </location>
</feature>
<dbReference type="InterPro" id="IPR011993">
    <property type="entry name" value="PH-like_dom_sf"/>
</dbReference>
<evidence type="ECO:0000256" key="2">
    <source>
        <dbReference type="SAM" id="MobiDB-lite"/>
    </source>
</evidence>
<feature type="coiled-coil region" evidence="1">
    <location>
        <begin position="277"/>
        <end position="367"/>
    </location>
</feature>
<feature type="compositionally biased region" description="Gly residues" evidence="2">
    <location>
        <begin position="178"/>
        <end position="193"/>
    </location>
</feature>
<organism evidence="3 4">
    <name type="scientific">Prorocentrum cordatum</name>
    <dbReference type="NCBI Taxonomy" id="2364126"/>
    <lineage>
        <taxon>Eukaryota</taxon>
        <taxon>Sar</taxon>
        <taxon>Alveolata</taxon>
        <taxon>Dinophyceae</taxon>
        <taxon>Prorocentrales</taxon>
        <taxon>Prorocentraceae</taxon>
        <taxon>Prorocentrum</taxon>
    </lineage>
</organism>
<keyword evidence="1" id="KW-0175">Coiled coil</keyword>
<dbReference type="Proteomes" id="UP001189429">
    <property type="component" value="Unassembled WGS sequence"/>
</dbReference>
<dbReference type="EMBL" id="CAUYUJ010015592">
    <property type="protein sequence ID" value="CAK0855968.1"/>
    <property type="molecule type" value="Genomic_DNA"/>
</dbReference>
<sequence length="673" mass="72336">MPRSPRTAAGDPSDGPKARRRGSWRDASSPNRPFTADDGPMALPAPERSDSLSGAYRRSICDASTSPISGRCSPLIVALQRYAGAEVVCEPAAVALAGAGAHVWSIAADPTRAAGLAEPLVQRWSPTSPRHGLGGGAQGAGSTGASVSSDGDRLQDGLDRAWSRGLQRGRRETRAGRPRGGAGPAGSFAGGAGPASSSAGAGPAGGFGEAKMLAPQQAPLPSPVLPEPVVAGGDGGAERFPLKALELHAADVVPAPGGLDGRGAAAGGDPAALQAEVNFLRGHLASAMQELQELRARSNDLRLSVEQLQLALSAKEELLVRLQRLDEEAKAAARRLQERIREKDKQLEEQSAMAQELAAVAAELQENCVAQVRQYQDFVEKVRLWQGEAAEREREACKLALAQRSFSKQVRSRLLAAQDFCTGSQQMWAEEAQRQEDNIRELSLRHRSATNEVRMYQEQEDRRELDARNRALTKEKRHKSIHYANIALQMVKAVEGVYVDKVSSAGQRNRRLLRLSDTGAELQWAKAPFKQFNKGCDLQQVLNICYGHAARAWALYPDTVRPEHCFTLNTPTRSFDFICENDRDVEVLMVAISRACTRSQGWPLSGAIPSLRRFRSARGWCKVQKKCRASGLTLHAHLLAAATAAGASAGRGAGRPPGTHAAARLRRQGAFCN</sequence>
<evidence type="ECO:0000256" key="1">
    <source>
        <dbReference type="SAM" id="Coils"/>
    </source>
</evidence>
<evidence type="ECO:0000313" key="3">
    <source>
        <dbReference type="EMBL" id="CAK0855968.1"/>
    </source>
</evidence>
<comment type="caution">
    <text evidence="3">The sequence shown here is derived from an EMBL/GenBank/DDBJ whole genome shotgun (WGS) entry which is preliminary data.</text>
</comment>
<feature type="compositionally biased region" description="Basic and acidic residues" evidence="2">
    <location>
        <begin position="150"/>
        <end position="162"/>
    </location>
</feature>
<dbReference type="SUPFAM" id="SSF50729">
    <property type="entry name" value="PH domain-like"/>
    <property type="match status" value="1"/>
</dbReference>
<reference evidence="3" key="1">
    <citation type="submission" date="2023-10" db="EMBL/GenBank/DDBJ databases">
        <authorList>
            <person name="Chen Y."/>
            <person name="Shah S."/>
            <person name="Dougan E. K."/>
            <person name="Thang M."/>
            <person name="Chan C."/>
        </authorList>
    </citation>
    <scope>NUCLEOTIDE SEQUENCE [LARGE SCALE GENOMIC DNA]</scope>
</reference>
<feature type="region of interest" description="Disordered" evidence="2">
    <location>
        <begin position="1"/>
        <end position="51"/>
    </location>
</feature>